<evidence type="ECO:0000256" key="2">
    <source>
        <dbReference type="RuleBase" id="RU003456"/>
    </source>
</evidence>
<evidence type="ECO:0000256" key="1">
    <source>
        <dbReference type="ARBA" id="ARBA00022448"/>
    </source>
</evidence>
<dbReference type="Pfam" id="PF00329">
    <property type="entry name" value="Complex1_30kDa"/>
    <property type="match status" value="1"/>
</dbReference>
<dbReference type="GO" id="GO:0008137">
    <property type="term" value="F:NADH dehydrogenase (ubiquinone) activity"/>
    <property type="evidence" value="ECO:0007669"/>
    <property type="project" value="InterPro"/>
</dbReference>
<dbReference type="STRING" id="1330330.IX53_06780"/>
<dbReference type="InterPro" id="IPR001268">
    <property type="entry name" value="NADH_UbQ_OxRdtase_30kDa_su"/>
</dbReference>
<reference evidence="6 7" key="1">
    <citation type="submission" date="2015-04" db="EMBL/GenBank/DDBJ databases">
        <title>Complete Genome Sequence of Kosmotoga pacifica SLHLJ1.</title>
        <authorList>
            <person name="Jiang L.J."/>
            <person name="Shao Z.Z."/>
            <person name="Jebbar M."/>
        </authorList>
    </citation>
    <scope>NUCLEOTIDE SEQUENCE [LARGE SCALE GENOMIC DNA]</scope>
    <source>
        <strain evidence="6 7">SLHLJ1</strain>
    </source>
</reference>
<dbReference type="Gene3D" id="3.30.460.80">
    <property type="entry name" value="NADH:ubiquinone oxidoreductase, 30kDa subunit"/>
    <property type="match status" value="1"/>
</dbReference>
<evidence type="ECO:0000259" key="5">
    <source>
        <dbReference type="Pfam" id="PF00329"/>
    </source>
</evidence>
<keyword evidence="7" id="KW-1185">Reference proteome</keyword>
<dbReference type="PANTHER" id="PTHR43485:SF1">
    <property type="entry name" value="FORMATE HYDROGENLYASE SUBUNIT 5-RELATED"/>
    <property type="match status" value="1"/>
</dbReference>
<name>A0A0G2ZDC9_9BACT</name>
<feature type="domain" description="NADH:ubiquinone oxidoreductase 30kDa subunit" evidence="5">
    <location>
        <begin position="31"/>
        <end position="139"/>
    </location>
</feature>
<evidence type="ECO:0000313" key="6">
    <source>
        <dbReference type="EMBL" id="AKI97569.1"/>
    </source>
</evidence>
<dbReference type="GO" id="GO:0048038">
    <property type="term" value="F:quinone binding"/>
    <property type="evidence" value="ECO:0007669"/>
    <property type="project" value="UniProtKB-KW"/>
</dbReference>
<evidence type="ECO:0000313" key="7">
    <source>
        <dbReference type="Proteomes" id="UP000035159"/>
    </source>
</evidence>
<evidence type="ECO:0000256" key="3">
    <source>
        <dbReference type="RuleBase" id="RU003582"/>
    </source>
</evidence>
<dbReference type="InterPro" id="IPR037232">
    <property type="entry name" value="NADH_quin_OxRdtase_su_C/D-like"/>
</dbReference>
<evidence type="ECO:0000256" key="4">
    <source>
        <dbReference type="SAM" id="MobiDB-lite"/>
    </source>
</evidence>
<protein>
    <recommendedName>
        <fullName evidence="3">NADH-quinone oxidoreductase</fullName>
        <ecNumber evidence="3">7.1.1.-</ecNumber>
    </recommendedName>
</protein>
<keyword evidence="2" id="KW-0520">NAD</keyword>
<dbReference type="EMBL" id="CP011232">
    <property type="protein sequence ID" value="AKI97569.1"/>
    <property type="molecule type" value="Genomic_DNA"/>
</dbReference>
<organism evidence="6 7">
    <name type="scientific">Kosmotoga pacifica</name>
    <dbReference type="NCBI Taxonomy" id="1330330"/>
    <lineage>
        <taxon>Bacteria</taxon>
        <taxon>Thermotogati</taxon>
        <taxon>Thermotogota</taxon>
        <taxon>Thermotogae</taxon>
        <taxon>Kosmotogales</taxon>
        <taxon>Kosmotogaceae</taxon>
        <taxon>Kosmotoga</taxon>
    </lineage>
</organism>
<dbReference type="EC" id="7.1.1.-" evidence="3"/>
<comment type="similarity">
    <text evidence="2">Belongs to the complex I 30 kDa subunit family.</text>
</comment>
<dbReference type="AlphaFoldDB" id="A0A0G2ZDC9"/>
<dbReference type="SUPFAM" id="SSF143243">
    <property type="entry name" value="Nqo5-like"/>
    <property type="match status" value="1"/>
</dbReference>
<dbReference type="InterPro" id="IPR052197">
    <property type="entry name" value="ComplexI_49kDa-like"/>
</dbReference>
<keyword evidence="2" id="KW-1278">Translocase</keyword>
<dbReference type="Proteomes" id="UP000035159">
    <property type="component" value="Chromosome"/>
</dbReference>
<dbReference type="RefSeq" id="WP_047754704.1">
    <property type="nucleotide sequence ID" value="NZ_CAJUHA010000017.1"/>
</dbReference>
<gene>
    <name evidence="6" type="ORF">IX53_06780</name>
</gene>
<dbReference type="PANTHER" id="PTHR43485">
    <property type="entry name" value="HYDROGENASE-4 COMPONENT G"/>
    <property type="match status" value="1"/>
</dbReference>
<keyword evidence="3" id="KW-0874">Quinone</keyword>
<keyword evidence="1 2" id="KW-0813">Transport</keyword>
<dbReference type="InterPro" id="IPR020396">
    <property type="entry name" value="NADH_UbQ_OxRdtase_CS"/>
</dbReference>
<dbReference type="PROSITE" id="PS00542">
    <property type="entry name" value="COMPLEX1_30K"/>
    <property type="match status" value="1"/>
</dbReference>
<dbReference type="KEGG" id="kpf:IX53_06780"/>
<feature type="region of interest" description="Disordered" evidence="4">
    <location>
        <begin position="127"/>
        <end position="146"/>
    </location>
</feature>
<comment type="catalytic activity">
    <reaction evidence="3">
        <text>a quinone + NADH + 5 H(+)(in) = a quinol + NAD(+) + 4 H(+)(out)</text>
        <dbReference type="Rhea" id="RHEA:57888"/>
        <dbReference type="ChEBI" id="CHEBI:15378"/>
        <dbReference type="ChEBI" id="CHEBI:24646"/>
        <dbReference type="ChEBI" id="CHEBI:57540"/>
        <dbReference type="ChEBI" id="CHEBI:57945"/>
        <dbReference type="ChEBI" id="CHEBI:132124"/>
    </reaction>
</comment>
<accession>A0A0G2ZDC9</accession>
<sequence>MSPEDREREFLDDLKEKIKILSAKKRRIYFRVEPENIVEVAGYLFEKGLRLSTISALENYEGFELVYHFSDDGTGKYYCPKVFVPIDDPKVPTIANIIAGAKWIEREIGELFGLTFVKHPSPKPLLLEDNPEIPKTPLRVKRREHE</sequence>
<dbReference type="PATRIC" id="fig|1330330.3.peg.1374"/>
<comment type="function">
    <text evidence="3">NDH-1 shuttles electrons from NADH, via FMN and iron-sulfur (Fe-S) centers, to quinones in the respiratory chain.</text>
</comment>
<dbReference type="GO" id="GO:0016651">
    <property type="term" value="F:oxidoreductase activity, acting on NAD(P)H"/>
    <property type="evidence" value="ECO:0007669"/>
    <property type="project" value="InterPro"/>
</dbReference>
<proteinExistence type="inferred from homology"/>